<feature type="chain" id="PRO_5039905140" evidence="1">
    <location>
        <begin position="19"/>
        <end position="103"/>
    </location>
</feature>
<feature type="signal peptide" evidence="1">
    <location>
        <begin position="1"/>
        <end position="18"/>
    </location>
</feature>
<reference evidence="2" key="1">
    <citation type="submission" date="2021-03" db="EMBL/GenBank/DDBJ databases">
        <title>Chromosome level genome of the anhydrobiotic midge Polypedilum vanderplanki.</title>
        <authorList>
            <person name="Yoshida Y."/>
            <person name="Kikawada T."/>
            <person name="Gusev O."/>
        </authorList>
    </citation>
    <scope>NUCLEOTIDE SEQUENCE</scope>
    <source>
        <strain evidence="2">NIAS01</strain>
        <tissue evidence="2">Whole body or cell culture</tissue>
    </source>
</reference>
<sequence>MKVFIAITFLAFICIAAAADMPDKKEMLNALINKINSWTGSVDELKEDIKKGITGDPGSYTLAEVNQFIDQICAAWTLKSWKCDDFRAYVIATKQSAGKIKSK</sequence>
<accession>A0A9J6BBM4</accession>
<name>A0A9J6BBM4_POLVA</name>
<proteinExistence type="predicted"/>
<dbReference type="EMBL" id="JADBJN010000004">
    <property type="protein sequence ID" value="KAG5667079.1"/>
    <property type="molecule type" value="Genomic_DNA"/>
</dbReference>
<keyword evidence="3" id="KW-1185">Reference proteome</keyword>
<gene>
    <name evidence="2" type="ORF">PVAND_015078</name>
</gene>
<protein>
    <submittedName>
        <fullName evidence="2">Uncharacterized protein</fullName>
    </submittedName>
</protein>
<evidence type="ECO:0000256" key="1">
    <source>
        <dbReference type="SAM" id="SignalP"/>
    </source>
</evidence>
<dbReference type="Proteomes" id="UP001107558">
    <property type="component" value="Chromosome 4"/>
</dbReference>
<evidence type="ECO:0000313" key="3">
    <source>
        <dbReference type="Proteomes" id="UP001107558"/>
    </source>
</evidence>
<keyword evidence="1" id="KW-0732">Signal</keyword>
<evidence type="ECO:0000313" key="2">
    <source>
        <dbReference type="EMBL" id="KAG5667079.1"/>
    </source>
</evidence>
<organism evidence="2 3">
    <name type="scientific">Polypedilum vanderplanki</name>
    <name type="common">Sleeping chironomid midge</name>
    <dbReference type="NCBI Taxonomy" id="319348"/>
    <lineage>
        <taxon>Eukaryota</taxon>
        <taxon>Metazoa</taxon>
        <taxon>Ecdysozoa</taxon>
        <taxon>Arthropoda</taxon>
        <taxon>Hexapoda</taxon>
        <taxon>Insecta</taxon>
        <taxon>Pterygota</taxon>
        <taxon>Neoptera</taxon>
        <taxon>Endopterygota</taxon>
        <taxon>Diptera</taxon>
        <taxon>Nematocera</taxon>
        <taxon>Chironomoidea</taxon>
        <taxon>Chironomidae</taxon>
        <taxon>Chironominae</taxon>
        <taxon>Polypedilum</taxon>
        <taxon>Polypedilum</taxon>
    </lineage>
</organism>
<comment type="caution">
    <text evidence="2">The sequence shown here is derived from an EMBL/GenBank/DDBJ whole genome shotgun (WGS) entry which is preliminary data.</text>
</comment>
<dbReference type="AlphaFoldDB" id="A0A9J6BBM4"/>